<dbReference type="GO" id="GO:0005743">
    <property type="term" value="C:mitochondrial inner membrane"/>
    <property type="evidence" value="ECO:0007669"/>
    <property type="project" value="UniProtKB-SubCell"/>
</dbReference>
<keyword evidence="2 7" id="KW-0812">Transmembrane</keyword>
<accession>A0A9W6WKI6</accession>
<keyword evidence="5 7" id="KW-0496">Mitochondrion</keyword>
<dbReference type="EMBL" id="BSXN01002401">
    <property type="protein sequence ID" value="GME76487.1"/>
    <property type="molecule type" value="Genomic_DNA"/>
</dbReference>
<protein>
    <recommendedName>
        <fullName evidence="7">MICOS complex subunit MIC60</fullName>
    </recommendedName>
    <alternativeName>
        <fullName evidence="7">Mitofilin</fullName>
    </alternativeName>
</protein>
<keyword evidence="4 7" id="KW-1133">Transmembrane helix</keyword>
<feature type="transmembrane region" description="Helical" evidence="7">
    <location>
        <begin position="49"/>
        <end position="67"/>
    </location>
</feature>
<evidence type="ECO:0000256" key="2">
    <source>
        <dbReference type="ARBA" id="ARBA00022692"/>
    </source>
</evidence>
<dbReference type="InterPro" id="IPR019133">
    <property type="entry name" value="MIC60"/>
</dbReference>
<comment type="subunit">
    <text evidence="7">Component of the mitochondrial contact site and cristae organizing system (MICOS) complex.</text>
</comment>
<evidence type="ECO:0000256" key="5">
    <source>
        <dbReference type="ARBA" id="ARBA00023128"/>
    </source>
</evidence>
<evidence type="ECO:0000256" key="6">
    <source>
        <dbReference type="ARBA" id="ARBA00023136"/>
    </source>
</evidence>
<keyword evidence="3 7" id="KW-0999">Mitochondrion inner membrane</keyword>
<evidence type="ECO:0000313" key="9">
    <source>
        <dbReference type="Proteomes" id="UP001165120"/>
    </source>
</evidence>
<dbReference type="Proteomes" id="UP001165120">
    <property type="component" value="Unassembled WGS sequence"/>
</dbReference>
<name>A0A9W6WKI6_CANBO</name>
<comment type="similarity">
    <text evidence="1 7">Belongs to the MICOS complex subunit Mic60 family.</text>
</comment>
<evidence type="ECO:0000256" key="7">
    <source>
        <dbReference type="RuleBase" id="RU363000"/>
    </source>
</evidence>
<comment type="caution">
    <text evidence="8">The sequence shown here is derived from an EMBL/GenBank/DDBJ whole genome shotgun (WGS) entry which is preliminary data.</text>
</comment>
<proteinExistence type="inferred from homology"/>
<evidence type="ECO:0000256" key="3">
    <source>
        <dbReference type="ARBA" id="ARBA00022792"/>
    </source>
</evidence>
<comment type="subcellular location">
    <subcellularLocation>
        <location evidence="7">Mitochondrion inner membrane</location>
        <topology evidence="7">Single-pass membrane protein</topology>
    </subcellularLocation>
</comment>
<sequence>MYSASKRFTSTSRVALSAARQQQLRSVATEGPQITPVAPKKKTHRFRKFLFRAGLLTITFYGAGAYVSTKNDTIQDLFVENVPYGENALDAIEYYLRNQDAFTINNAHTKVNESINSLKGKLGLDSTVAIPKSGVTSEKFEASKPVVAPTPVAAPAPVKKPTPVETVQSTAQAVKEQIAVALPTLTTTGDPSVDKVVDALNEYISSASKKLSSADTEKLKASVTENFKFLAEKYRLLSSSKKEAFDVLIKEKEDEISKEYNDKKIELTADFLDKLTSAKLQLEQKFSSQLAKEVETTTVKIMKEAENIIEQTKLSVIDEFSKTLVNN</sequence>
<dbReference type="AlphaFoldDB" id="A0A9W6WKI6"/>
<gene>
    <name evidence="8" type="ORF">Cboi02_000519800</name>
</gene>
<reference evidence="8" key="1">
    <citation type="submission" date="2023-04" db="EMBL/GenBank/DDBJ databases">
        <title>Candida boidinii NBRC 10035.</title>
        <authorList>
            <person name="Ichikawa N."/>
            <person name="Sato H."/>
            <person name="Tonouchi N."/>
        </authorList>
    </citation>
    <scope>NUCLEOTIDE SEQUENCE</scope>
    <source>
        <strain evidence="8">NBRC 10035</strain>
    </source>
</reference>
<organism evidence="8 9">
    <name type="scientific">Candida boidinii</name>
    <name type="common">Yeast</name>
    <dbReference type="NCBI Taxonomy" id="5477"/>
    <lineage>
        <taxon>Eukaryota</taxon>
        <taxon>Fungi</taxon>
        <taxon>Dikarya</taxon>
        <taxon>Ascomycota</taxon>
        <taxon>Saccharomycotina</taxon>
        <taxon>Pichiomycetes</taxon>
        <taxon>Pichiales</taxon>
        <taxon>Pichiaceae</taxon>
        <taxon>Ogataea</taxon>
        <taxon>Ogataea/Candida clade</taxon>
    </lineage>
</organism>
<evidence type="ECO:0000313" key="8">
    <source>
        <dbReference type="EMBL" id="GME76487.1"/>
    </source>
</evidence>
<keyword evidence="6 7" id="KW-0472">Membrane</keyword>
<keyword evidence="9" id="KW-1185">Reference proteome</keyword>
<evidence type="ECO:0000256" key="1">
    <source>
        <dbReference type="ARBA" id="ARBA00010877"/>
    </source>
</evidence>
<evidence type="ECO:0000256" key="4">
    <source>
        <dbReference type="ARBA" id="ARBA00022989"/>
    </source>
</evidence>
<comment type="function">
    <text evidence="7">Component of the MICOS complex, a large protein complex of the mitochondrial inner membrane that plays crucial roles in the maintenance of crista junctions, inner membrane architecture, and formation of contact sites to the outer membrane.</text>
</comment>
<dbReference type="Pfam" id="PF09731">
    <property type="entry name" value="Mitofilin"/>
    <property type="match status" value="1"/>
</dbReference>